<feature type="compositionally biased region" description="Polar residues" evidence="1">
    <location>
        <begin position="277"/>
        <end position="286"/>
    </location>
</feature>
<dbReference type="Proteomes" id="UP000095280">
    <property type="component" value="Unplaced"/>
</dbReference>
<organism evidence="2 3">
    <name type="scientific">Macrostomum lignano</name>
    <dbReference type="NCBI Taxonomy" id="282301"/>
    <lineage>
        <taxon>Eukaryota</taxon>
        <taxon>Metazoa</taxon>
        <taxon>Spiralia</taxon>
        <taxon>Lophotrochozoa</taxon>
        <taxon>Platyhelminthes</taxon>
        <taxon>Rhabditophora</taxon>
        <taxon>Macrostomorpha</taxon>
        <taxon>Macrostomida</taxon>
        <taxon>Macrostomidae</taxon>
        <taxon>Macrostomum</taxon>
    </lineage>
</organism>
<keyword evidence="2" id="KW-1185">Reference proteome</keyword>
<feature type="region of interest" description="Disordered" evidence="1">
    <location>
        <begin position="1"/>
        <end position="163"/>
    </location>
</feature>
<feature type="region of interest" description="Disordered" evidence="1">
    <location>
        <begin position="213"/>
        <end position="286"/>
    </location>
</feature>
<feature type="compositionally biased region" description="Low complexity" evidence="1">
    <location>
        <begin position="243"/>
        <end position="269"/>
    </location>
</feature>
<proteinExistence type="predicted"/>
<sequence>YGRGGNPTPSSAAAAASTATLRASGGNSSDAAGGGSTPSTVAKLDSGQASTIATDASGSQGSPPIFIPDRAARTSGGLLMPSSEMDMTSGMHARGLQLDPRDSRQPIQPMMHPQLHHQQQQQQRNQPDRSGLGRSYGYGFSSGGFAHPSQESGMQQQQQQLNFGVIATESSAFDGLKDEDLFDDEYTDCPASSRLEYEDYYWSHRPLNQYSTASATANYGRRSHKRRSHQHPSHHHHGDQQHPDGSSSHWNASSASSSRWYQPSSRSGSIKQMAKRQFSSYSYAPV</sequence>
<evidence type="ECO:0000313" key="3">
    <source>
        <dbReference type="WBParaSite" id="maker-uti_cns_0009456-snap-gene-0.4-mRNA-1"/>
    </source>
</evidence>
<feature type="compositionally biased region" description="Low complexity" evidence="1">
    <location>
        <begin position="105"/>
        <end position="133"/>
    </location>
</feature>
<accession>A0A1I8I2L4</accession>
<evidence type="ECO:0000256" key="1">
    <source>
        <dbReference type="SAM" id="MobiDB-lite"/>
    </source>
</evidence>
<protein>
    <submittedName>
        <fullName evidence="3">CAC1F_C domain-containing protein</fullName>
    </submittedName>
</protein>
<feature type="compositionally biased region" description="Basic residues" evidence="1">
    <location>
        <begin position="221"/>
        <end position="237"/>
    </location>
</feature>
<feature type="compositionally biased region" description="Polar residues" evidence="1">
    <location>
        <begin position="47"/>
        <end position="62"/>
    </location>
</feature>
<feature type="compositionally biased region" description="Low complexity" evidence="1">
    <location>
        <begin position="7"/>
        <end position="31"/>
    </location>
</feature>
<dbReference type="AlphaFoldDB" id="A0A1I8I2L4"/>
<dbReference type="WBParaSite" id="maker-uti_cns_0009456-snap-gene-0.4-mRNA-1">
    <property type="protein sequence ID" value="maker-uti_cns_0009456-snap-gene-0.4-mRNA-1"/>
    <property type="gene ID" value="maker-uti_cns_0009456-snap-gene-0.4"/>
</dbReference>
<evidence type="ECO:0000313" key="2">
    <source>
        <dbReference type="Proteomes" id="UP000095280"/>
    </source>
</evidence>
<reference evidence="3" key="1">
    <citation type="submission" date="2016-11" db="UniProtKB">
        <authorList>
            <consortium name="WormBaseParasite"/>
        </authorList>
    </citation>
    <scope>IDENTIFICATION</scope>
</reference>
<name>A0A1I8I2L4_9PLAT</name>